<gene>
    <name evidence="4" type="ORF">AVW11_17520</name>
</gene>
<keyword evidence="5" id="KW-1185">Reference proteome</keyword>
<name>A0ABX3G550_9ACTN</name>
<evidence type="ECO:0000256" key="2">
    <source>
        <dbReference type="SAM" id="MobiDB-lite"/>
    </source>
</evidence>
<dbReference type="InterPro" id="IPR051532">
    <property type="entry name" value="Ester_Hydrolysis_Enzymes"/>
</dbReference>
<reference evidence="4 5" key="1">
    <citation type="submission" date="2016-01" db="EMBL/GenBank/DDBJ databases">
        <title>Streptomyces amritsarensis strain MTCC 11845 genome sequencing and assembly.</title>
        <authorList>
            <person name="Sharma D."/>
            <person name="Nair G.R."/>
            <person name="Kaur G."/>
            <person name="Manhas R.K."/>
            <person name="Mayilraj S."/>
        </authorList>
    </citation>
    <scope>NUCLEOTIDE SEQUENCE [LARGE SCALE GENOMIC DNA]</scope>
    <source>
        <strain evidence="4 5">MTCC 11845</strain>
    </source>
</reference>
<feature type="region of interest" description="Disordered" evidence="2">
    <location>
        <begin position="222"/>
        <end position="268"/>
    </location>
</feature>
<dbReference type="Pfam" id="PF13517">
    <property type="entry name" value="FG-GAP_3"/>
    <property type="match status" value="2"/>
</dbReference>
<dbReference type="InterPro" id="IPR028994">
    <property type="entry name" value="Integrin_alpha_N"/>
</dbReference>
<evidence type="ECO:0000256" key="1">
    <source>
        <dbReference type="ARBA" id="ARBA00022729"/>
    </source>
</evidence>
<keyword evidence="1" id="KW-0732">Signal</keyword>
<dbReference type="PANTHER" id="PTHR30383:SF5">
    <property type="entry name" value="SGNH HYDROLASE-TYPE ESTERASE DOMAIN-CONTAINING PROTEIN"/>
    <property type="match status" value="1"/>
</dbReference>
<sequence length="785" mass="84547">MTFCGSVINVINCRWGTDRAAYNIVGNAYSFFNGSTVRVEGGNLYLGNAGIYRNNTFVADRIIIHENAVEGLTAPGNGNVFIGNVEIARVNQIYREVVELRECTTNLVRTTTTGWNFEEFDEAGDARPDGLLGPADLQAVLNDDDFTDAARDCARLLSRFDYEHFSAVQTERGAQDNRMANRDDFQRFNDHLARCEEEMERQAVVGDAGGMVTALLDCARDGNENGPANTGSDGAGGNATQPDPDPGTDGQFPGQNTQPGDWTIGSGLGVGAVKDELKKRGLPQLPTTASTTDIRMLPLGDSITYGVGAQGGSSYRGRLWDFLAHDLRSLDFAGTVKSGTGPDRDHEGHKGWSIGQIDAIANCTMARYRPNVVTLHIGTNDMNGNVDVDQAPARLRTLITKIVSAAPETTVLVATLVPSSTPEVNERIKRYNAAIPGIVNSFRAAGDHVRLVDMNALTPEDLNDWLHPKALGYEKMANAFYRGIHQAMSDGWIARPRPQDPSPCATQRPATDDGWDWKGTVASGVGAPRSDLRWADLNGDGRDDYLVIDGQGRIRAWLNDGPAPGSGWKWKWSGEVASGVGATRDQVRLADLNGDNRVDYLVVDDQGKARAWMNSGPAAGGGWAWKWTGEVASGVGAASDQVRFADLNGDKRADYLVVDGQGRARAWLNNGPADGGGWAWGWKGEVASGVGATRDQVRLVDLNGDDRVDYLVLGDHGQVRAWMNSGPAAGGGWAWKWAGEVASGVGALRDNIDFADLDGDRRSDYLVVRDNGAATGWLNDRLPLG</sequence>
<feature type="domain" description="SGNH hydrolase-type esterase" evidence="3">
    <location>
        <begin position="299"/>
        <end position="474"/>
    </location>
</feature>
<evidence type="ECO:0000259" key="3">
    <source>
        <dbReference type="Pfam" id="PF13472"/>
    </source>
</evidence>
<evidence type="ECO:0000313" key="5">
    <source>
        <dbReference type="Proteomes" id="UP000187151"/>
    </source>
</evidence>
<dbReference type="Pfam" id="PF13472">
    <property type="entry name" value="Lipase_GDSL_2"/>
    <property type="match status" value="1"/>
</dbReference>
<accession>A0ABX3G550</accession>
<evidence type="ECO:0000313" key="4">
    <source>
        <dbReference type="EMBL" id="OLZ65211.1"/>
    </source>
</evidence>
<dbReference type="InterPro" id="IPR013517">
    <property type="entry name" value="FG-GAP"/>
</dbReference>
<proteinExistence type="predicted"/>
<dbReference type="Gene3D" id="3.40.50.1110">
    <property type="entry name" value="SGNH hydrolase"/>
    <property type="match status" value="1"/>
</dbReference>
<dbReference type="SUPFAM" id="SSF52266">
    <property type="entry name" value="SGNH hydrolase"/>
    <property type="match status" value="1"/>
</dbReference>
<dbReference type="PANTHER" id="PTHR30383">
    <property type="entry name" value="THIOESTERASE 1/PROTEASE 1/LYSOPHOSPHOLIPASE L1"/>
    <property type="match status" value="1"/>
</dbReference>
<organism evidence="4 5">
    <name type="scientific">Streptomyces amritsarensis</name>
    <dbReference type="NCBI Taxonomy" id="681158"/>
    <lineage>
        <taxon>Bacteria</taxon>
        <taxon>Bacillati</taxon>
        <taxon>Actinomycetota</taxon>
        <taxon>Actinomycetes</taxon>
        <taxon>Kitasatosporales</taxon>
        <taxon>Streptomycetaceae</taxon>
        <taxon>Streptomyces</taxon>
    </lineage>
</organism>
<dbReference type="CDD" id="cd01833">
    <property type="entry name" value="XynB_like"/>
    <property type="match status" value="1"/>
</dbReference>
<dbReference type="InterPro" id="IPR036514">
    <property type="entry name" value="SGNH_hydro_sf"/>
</dbReference>
<dbReference type="EMBL" id="MQUR01000037">
    <property type="protein sequence ID" value="OLZ65211.1"/>
    <property type="molecule type" value="Genomic_DNA"/>
</dbReference>
<dbReference type="InterPro" id="IPR013830">
    <property type="entry name" value="SGNH_hydro"/>
</dbReference>
<protein>
    <recommendedName>
        <fullName evidence="3">SGNH hydrolase-type esterase domain-containing protein</fullName>
    </recommendedName>
</protein>
<comment type="caution">
    <text evidence="4">The sequence shown here is derived from an EMBL/GenBank/DDBJ whole genome shotgun (WGS) entry which is preliminary data.</text>
</comment>
<dbReference type="Proteomes" id="UP000187151">
    <property type="component" value="Unassembled WGS sequence"/>
</dbReference>
<dbReference type="SUPFAM" id="SSF69318">
    <property type="entry name" value="Integrin alpha N-terminal domain"/>
    <property type="match status" value="1"/>
</dbReference>